<dbReference type="InterPro" id="IPR029151">
    <property type="entry name" value="Sensor-like_sf"/>
</dbReference>
<dbReference type="InterPro" id="IPR003661">
    <property type="entry name" value="HisK_dim/P_dom"/>
</dbReference>
<dbReference type="AlphaFoldDB" id="A0A9X4NXA9"/>
<comment type="caution">
    <text evidence="18">The sequence shown here is derived from an EMBL/GenBank/DDBJ whole genome shotgun (WGS) entry which is preliminary data.</text>
</comment>
<keyword evidence="10 18" id="KW-0418">Kinase</keyword>
<dbReference type="OrthoDB" id="1931120at2"/>
<keyword evidence="6" id="KW-0597">Phosphoprotein</keyword>
<dbReference type="Gene3D" id="3.30.450.20">
    <property type="entry name" value="PAS domain"/>
    <property type="match status" value="2"/>
</dbReference>
<evidence type="ECO:0000256" key="8">
    <source>
        <dbReference type="ARBA" id="ARBA00022692"/>
    </source>
</evidence>
<dbReference type="SUPFAM" id="SSF55874">
    <property type="entry name" value="ATPase domain of HSP90 chaperone/DNA topoisomerase II/histidine kinase"/>
    <property type="match status" value="1"/>
</dbReference>
<keyword evidence="14 16" id="KW-0472">Membrane</keyword>
<keyword evidence="8 16" id="KW-0812">Transmembrane</keyword>
<evidence type="ECO:0000256" key="15">
    <source>
        <dbReference type="ARBA" id="ARBA00073143"/>
    </source>
</evidence>
<dbReference type="EC" id="2.7.13.3" evidence="3"/>
<evidence type="ECO:0000256" key="10">
    <source>
        <dbReference type="ARBA" id="ARBA00022777"/>
    </source>
</evidence>
<evidence type="ECO:0000256" key="7">
    <source>
        <dbReference type="ARBA" id="ARBA00022679"/>
    </source>
</evidence>
<dbReference type="SUPFAM" id="SSF103190">
    <property type="entry name" value="Sensory domain-like"/>
    <property type="match status" value="1"/>
</dbReference>
<evidence type="ECO:0000256" key="9">
    <source>
        <dbReference type="ARBA" id="ARBA00022741"/>
    </source>
</evidence>
<dbReference type="Proteomes" id="UP001152876">
    <property type="component" value="Unassembled WGS sequence"/>
</dbReference>
<dbReference type="InterPro" id="IPR004358">
    <property type="entry name" value="Sig_transdc_His_kin-like_C"/>
</dbReference>
<evidence type="ECO:0000256" key="1">
    <source>
        <dbReference type="ARBA" id="ARBA00000085"/>
    </source>
</evidence>
<evidence type="ECO:0000256" key="11">
    <source>
        <dbReference type="ARBA" id="ARBA00022840"/>
    </source>
</evidence>
<evidence type="ECO:0000256" key="16">
    <source>
        <dbReference type="SAM" id="Phobius"/>
    </source>
</evidence>
<dbReference type="Pfam" id="PF02518">
    <property type="entry name" value="HATPase_c"/>
    <property type="match status" value="1"/>
</dbReference>
<dbReference type="CDD" id="cd00082">
    <property type="entry name" value="HisKA"/>
    <property type="match status" value="1"/>
</dbReference>
<dbReference type="InterPro" id="IPR017055">
    <property type="entry name" value="Sig_transdc_His_kinase_DctB"/>
</dbReference>
<dbReference type="PRINTS" id="PR00344">
    <property type="entry name" value="BCTRLSENSOR"/>
</dbReference>
<dbReference type="PANTHER" id="PTHR43065:SF46">
    <property type="entry name" value="C4-DICARBOXYLATE TRANSPORT SENSOR PROTEIN DCTB"/>
    <property type="match status" value="1"/>
</dbReference>
<dbReference type="Gene3D" id="1.10.287.130">
    <property type="match status" value="1"/>
</dbReference>
<keyword evidence="19" id="KW-1185">Reference proteome</keyword>
<proteinExistence type="predicted"/>
<dbReference type="EMBL" id="AOGK01000050">
    <property type="protein sequence ID" value="MDG5978509.1"/>
    <property type="molecule type" value="Genomic_DNA"/>
</dbReference>
<evidence type="ECO:0000256" key="13">
    <source>
        <dbReference type="ARBA" id="ARBA00023012"/>
    </source>
</evidence>
<dbReference type="PIRSF" id="PIRSF036431">
    <property type="entry name" value="STHK_DctB"/>
    <property type="match status" value="1"/>
</dbReference>
<name>A0A9X4NXA9_9BURK</name>
<accession>A0A9X4NXA9</accession>
<dbReference type="InterPro" id="IPR003594">
    <property type="entry name" value="HATPase_dom"/>
</dbReference>
<dbReference type="GO" id="GO:0000155">
    <property type="term" value="F:phosphorelay sensor kinase activity"/>
    <property type="evidence" value="ECO:0007669"/>
    <property type="project" value="InterPro"/>
</dbReference>
<reference evidence="18" key="1">
    <citation type="submission" date="2013-01" db="EMBL/GenBank/DDBJ databases">
        <title>Genome draft of Hydrogenophaga taeniospiralis 2K1.</title>
        <authorList>
            <person name="Gomila M."/>
            <person name="Lalucat J."/>
        </authorList>
    </citation>
    <scope>NUCLEOTIDE SEQUENCE</scope>
    <source>
        <strain evidence="18">CCUG 15921</strain>
    </source>
</reference>
<protein>
    <recommendedName>
        <fullName evidence="15">C4-dicarboxylate transport sensor protein DctB</fullName>
        <ecNumber evidence="3">2.7.13.3</ecNumber>
    </recommendedName>
</protein>
<keyword evidence="9" id="KW-0547">Nucleotide-binding</keyword>
<dbReference type="SMART" id="SM00387">
    <property type="entry name" value="HATPase_c"/>
    <property type="match status" value="1"/>
</dbReference>
<organism evidence="18 19">
    <name type="scientific">Hydrogenophaga taeniospiralis CCUG 15921</name>
    <dbReference type="NCBI Taxonomy" id="1281780"/>
    <lineage>
        <taxon>Bacteria</taxon>
        <taxon>Pseudomonadati</taxon>
        <taxon>Pseudomonadota</taxon>
        <taxon>Betaproteobacteria</taxon>
        <taxon>Burkholderiales</taxon>
        <taxon>Comamonadaceae</taxon>
        <taxon>Hydrogenophaga</taxon>
    </lineage>
</organism>
<evidence type="ECO:0000256" key="6">
    <source>
        <dbReference type="ARBA" id="ARBA00022553"/>
    </source>
</evidence>
<comment type="subcellular location">
    <subcellularLocation>
        <location evidence="2">Cell inner membrane</location>
        <topology evidence="2">Multi-pass membrane protein</topology>
    </subcellularLocation>
</comment>
<evidence type="ECO:0000256" key="5">
    <source>
        <dbReference type="ARBA" id="ARBA00022519"/>
    </source>
</evidence>
<dbReference type="GO" id="GO:0005524">
    <property type="term" value="F:ATP binding"/>
    <property type="evidence" value="ECO:0007669"/>
    <property type="project" value="UniProtKB-KW"/>
</dbReference>
<keyword evidence="13" id="KW-0902">Two-component regulatory system</keyword>
<dbReference type="CDD" id="cd12914">
    <property type="entry name" value="PDC1_DGC_like"/>
    <property type="match status" value="1"/>
</dbReference>
<keyword evidence="11" id="KW-0067">ATP-binding</keyword>
<sequence length="594" mass="65278">MKLRSLWHSPAAWLVWAGLVLALAVWLTYAEFHRAALRETERLGQAQMQLQARDLLGSVEKFEHLPYLVGAEQALAQVLRAPHDPARLAEANRYLHFAQQRTGVAAIYLMDTGGDTLAASNWDTPASFVGRNYRFRPYFRQALEGRTGLFYGVGVTTGEPGVFIAAPLLDRDRIQGVVAVKVDLTSFEDRWREAGLPLALADEAGVMFLAAQRDWRYRSLYPLSEPVLRKLRETRQYGDIATQSLSPQVRDAADAMTRLRVADGRSYLVQGRPLDRFGWHMLLFADPAQPRRQAALAAGLVGLSLALVLLALAFAWQYRRRMSERRAMARERARAIAELERRIAERTAELTAANDVAVQTGKLALLGQMAAGISHELSQPLAALRTLADNAAVFLHRQDPDNASSNLQLIGGLCNRMGNIVGELKAFARKEPARLQPVSLGQVIAGALMLIEPLRQASHTRITTEATDLAILGDGMRLEQVLVNLLRNGMDAMEGQSERLIELRVASEGDTVTLSVRDHGPGLSEDARAHLFEPFFTTKPSGKGLGLGLALSQAIVREMGGQITAHPAEPGARFDLTLRRAPPETETTDACAAD</sequence>
<keyword evidence="12 16" id="KW-1133">Transmembrane helix</keyword>
<dbReference type="InterPro" id="IPR036097">
    <property type="entry name" value="HisK_dim/P_sf"/>
</dbReference>
<evidence type="ECO:0000313" key="19">
    <source>
        <dbReference type="Proteomes" id="UP001152876"/>
    </source>
</evidence>
<comment type="catalytic activity">
    <reaction evidence="1">
        <text>ATP + protein L-histidine = ADP + protein N-phospho-L-histidine.</text>
        <dbReference type="EC" id="2.7.13.3"/>
    </reaction>
</comment>
<keyword evidence="5" id="KW-0997">Cell inner membrane</keyword>
<dbReference type="Gene3D" id="3.30.565.10">
    <property type="entry name" value="Histidine kinase-like ATPase, C-terminal domain"/>
    <property type="match status" value="1"/>
</dbReference>
<dbReference type="Pfam" id="PF00512">
    <property type="entry name" value="HisKA"/>
    <property type="match status" value="1"/>
</dbReference>
<dbReference type="InterPro" id="IPR005467">
    <property type="entry name" value="His_kinase_dom"/>
</dbReference>
<feature type="transmembrane region" description="Helical" evidence="16">
    <location>
        <begin position="294"/>
        <end position="316"/>
    </location>
</feature>
<gene>
    <name evidence="18" type="ORF">H010_24894</name>
</gene>
<evidence type="ECO:0000259" key="17">
    <source>
        <dbReference type="PROSITE" id="PS50109"/>
    </source>
</evidence>
<evidence type="ECO:0000256" key="12">
    <source>
        <dbReference type="ARBA" id="ARBA00022989"/>
    </source>
</evidence>
<dbReference type="InterPro" id="IPR033479">
    <property type="entry name" value="dCache_1"/>
</dbReference>
<dbReference type="SUPFAM" id="SSF47384">
    <property type="entry name" value="Homodimeric domain of signal transducing histidine kinase"/>
    <property type="match status" value="1"/>
</dbReference>
<evidence type="ECO:0000256" key="2">
    <source>
        <dbReference type="ARBA" id="ARBA00004429"/>
    </source>
</evidence>
<evidence type="ECO:0000313" key="18">
    <source>
        <dbReference type="EMBL" id="MDG5978509.1"/>
    </source>
</evidence>
<evidence type="ECO:0000256" key="3">
    <source>
        <dbReference type="ARBA" id="ARBA00012438"/>
    </source>
</evidence>
<dbReference type="PANTHER" id="PTHR43065">
    <property type="entry name" value="SENSOR HISTIDINE KINASE"/>
    <property type="match status" value="1"/>
</dbReference>
<evidence type="ECO:0000256" key="14">
    <source>
        <dbReference type="ARBA" id="ARBA00023136"/>
    </source>
</evidence>
<dbReference type="GO" id="GO:0005886">
    <property type="term" value="C:plasma membrane"/>
    <property type="evidence" value="ECO:0007669"/>
    <property type="project" value="UniProtKB-SubCell"/>
</dbReference>
<dbReference type="PROSITE" id="PS50109">
    <property type="entry name" value="HIS_KIN"/>
    <property type="match status" value="1"/>
</dbReference>
<keyword evidence="7" id="KW-0808">Transferase</keyword>
<dbReference type="FunFam" id="1.10.287.130:FF:000049">
    <property type="entry name" value="C4-dicarboxylate transport sensor protein DctB"/>
    <property type="match status" value="1"/>
</dbReference>
<dbReference type="RefSeq" id="WP_068176618.1">
    <property type="nucleotide sequence ID" value="NZ_AOGK01000050.1"/>
</dbReference>
<feature type="domain" description="Histidine kinase" evidence="17">
    <location>
        <begin position="372"/>
        <end position="582"/>
    </location>
</feature>
<evidence type="ECO:0000256" key="4">
    <source>
        <dbReference type="ARBA" id="ARBA00022475"/>
    </source>
</evidence>
<dbReference type="InterPro" id="IPR036890">
    <property type="entry name" value="HATPase_C_sf"/>
</dbReference>
<keyword evidence="4" id="KW-1003">Cell membrane</keyword>
<dbReference type="Pfam" id="PF02743">
    <property type="entry name" value="dCache_1"/>
    <property type="match status" value="1"/>
</dbReference>
<dbReference type="SMART" id="SM00388">
    <property type="entry name" value="HisKA"/>
    <property type="match status" value="1"/>
</dbReference>